<dbReference type="SUPFAM" id="SSF52833">
    <property type="entry name" value="Thioredoxin-like"/>
    <property type="match status" value="1"/>
</dbReference>
<dbReference type="SUPFAM" id="SSF47616">
    <property type="entry name" value="GST C-terminal domain-like"/>
    <property type="match status" value="1"/>
</dbReference>
<keyword evidence="4" id="KW-1185">Reference proteome</keyword>
<dbReference type="CDD" id="cd10291">
    <property type="entry name" value="GST_C_YfcG_like"/>
    <property type="match status" value="1"/>
</dbReference>
<feature type="domain" description="GST C-terminal" evidence="2">
    <location>
        <begin position="90"/>
        <end position="213"/>
    </location>
</feature>
<dbReference type="Pfam" id="PF00043">
    <property type="entry name" value="GST_C"/>
    <property type="match status" value="1"/>
</dbReference>
<dbReference type="RefSeq" id="WP_211909323.1">
    <property type="nucleotide sequence ID" value="NZ_CP036498.1"/>
</dbReference>
<feature type="domain" description="GST N-terminal" evidence="1">
    <location>
        <begin position="1"/>
        <end position="87"/>
    </location>
</feature>
<proteinExistence type="predicted"/>
<dbReference type="Pfam" id="PF13409">
    <property type="entry name" value="GST_N_2"/>
    <property type="match status" value="1"/>
</dbReference>
<reference evidence="3 4" key="1">
    <citation type="submission" date="2019-02" db="EMBL/GenBank/DDBJ databases">
        <title>Emended description of the genus Rhodopseudomonas and description of Rhodopseudomonas albus sp. nov., a non-phototrophic, heavy-metal-tolerant bacterium isolated from garden soil.</title>
        <authorList>
            <person name="Bao Z."/>
            <person name="Cao W.W."/>
            <person name="Sato Y."/>
            <person name="Nishizawa T."/>
            <person name="Zhao J."/>
            <person name="Guo Y."/>
            <person name="Ohta H."/>
        </authorList>
    </citation>
    <scope>NUCLEOTIDE SEQUENCE [LARGE SCALE GENOMIC DNA]</scope>
    <source>
        <strain evidence="3 4">SK50-23</strain>
    </source>
</reference>
<sequence>MIDLHYAPTPNGWKITIMLEECGLPYTVVPMQLGRGDQHQPDFLKLSPNGRMPAIVDHAPADGGDPITMFESGAILIYLAEKSGRFMPSDQRGRFNVVQWVMWQMGGLGPMLGQNGHFLLYAPEKIPYAIDRYTREAKRLYGVLNAHLADGRDYIAGDYSIADMACFPWIMTHKAQGLTLDDFPHVKRWYALLRARPQVQAGLAVGKAERKPMDEQARKIMFGVDQPSHAQAQQQQ</sequence>
<dbReference type="Proteomes" id="UP000682843">
    <property type="component" value="Chromosome"/>
</dbReference>
<dbReference type="InterPro" id="IPR040079">
    <property type="entry name" value="Glutathione_S-Trfase"/>
</dbReference>
<dbReference type="PANTHER" id="PTHR44051">
    <property type="entry name" value="GLUTATHIONE S-TRANSFERASE-RELATED"/>
    <property type="match status" value="1"/>
</dbReference>
<dbReference type="PROSITE" id="PS50405">
    <property type="entry name" value="GST_CTER"/>
    <property type="match status" value="1"/>
</dbReference>
<dbReference type="InterPro" id="IPR010987">
    <property type="entry name" value="Glutathione-S-Trfase_C-like"/>
</dbReference>
<dbReference type="PANTHER" id="PTHR44051:SF19">
    <property type="entry name" value="DISULFIDE-BOND OXIDOREDUCTASE YFCG"/>
    <property type="match status" value="1"/>
</dbReference>
<dbReference type="Gene3D" id="3.40.30.10">
    <property type="entry name" value="Glutaredoxin"/>
    <property type="match status" value="1"/>
</dbReference>
<organism evidence="3 4">
    <name type="scientific">Tardiphaga alba</name>
    <dbReference type="NCBI Taxonomy" id="340268"/>
    <lineage>
        <taxon>Bacteria</taxon>
        <taxon>Pseudomonadati</taxon>
        <taxon>Pseudomonadota</taxon>
        <taxon>Alphaproteobacteria</taxon>
        <taxon>Hyphomicrobiales</taxon>
        <taxon>Nitrobacteraceae</taxon>
        <taxon>Tardiphaga</taxon>
    </lineage>
</organism>
<dbReference type="InterPro" id="IPR004045">
    <property type="entry name" value="Glutathione_S-Trfase_N"/>
</dbReference>
<dbReference type="InterPro" id="IPR004046">
    <property type="entry name" value="GST_C"/>
</dbReference>
<dbReference type="CDD" id="cd03048">
    <property type="entry name" value="GST_N_Ure2p_like"/>
    <property type="match status" value="1"/>
</dbReference>
<accession>A0ABX8AAF2</accession>
<dbReference type="SFLD" id="SFLDS00019">
    <property type="entry name" value="Glutathione_Transferase_(cytos"/>
    <property type="match status" value="1"/>
</dbReference>
<gene>
    <name evidence="3" type="ORF">RPMA_19260</name>
</gene>
<evidence type="ECO:0000313" key="3">
    <source>
        <dbReference type="EMBL" id="QUS40733.1"/>
    </source>
</evidence>
<dbReference type="SFLD" id="SFLDG01151">
    <property type="entry name" value="Main.2:_Nu-like"/>
    <property type="match status" value="1"/>
</dbReference>
<evidence type="ECO:0000259" key="1">
    <source>
        <dbReference type="PROSITE" id="PS50404"/>
    </source>
</evidence>
<name>A0ABX8AAF2_9BRAD</name>
<evidence type="ECO:0000313" key="4">
    <source>
        <dbReference type="Proteomes" id="UP000682843"/>
    </source>
</evidence>
<dbReference type="EMBL" id="CP036498">
    <property type="protein sequence ID" value="QUS40733.1"/>
    <property type="molecule type" value="Genomic_DNA"/>
</dbReference>
<dbReference type="InterPro" id="IPR036249">
    <property type="entry name" value="Thioredoxin-like_sf"/>
</dbReference>
<dbReference type="PROSITE" id="PS50404">
    <property type="entry name" value="GST_NTER"/>
    <property type="match status" value="1"/>
</dbReference>
<protein>
    <submittedName>
        <fullName evidence="3">Thiol:disulfide oxidoreductase</fullName>
    </submittedName>
</protein>
<dbReference type="Gene3D" id="1.20.1050.10">
    <property type="match status" value="1"/>
</dbReference>
<evidence type="ECO:0000259" key="2">
    <source>
        <dbReference type="PROSITE" id="PS50405"/>
    </source>
</evidence>
<dbReference type="InterPro" id="IPR036282">
    <property type="entry name" value="Glutathione-S-Trfase_C_sf"/>
</dbReference>
<dbReference type="SFLD" id="SFLDG00358">
    <property type="entry name" value="Main_(cytGST)"/>
    <property type="match status" value="1"/>
</dbReference>